<evidence type="ECO:0000256" key="1">
    <source>
        <dbReference type="ARBA" id="ARBA00006432"/>
    </source>
</evidence>
<dbReference type="GO" id="GO:0016020">
    <property type="term" value="C:membrane"/>
    <property type="evidence" value="ECO:0007669"/>
    <property type="project" value="TreeGrafter"/>
</dbReference>
<dbReference type="Gene3D" id="3.40.50.12780">
    <property type="entry name" value="N-terminal domain of ligase-like"/>
    <property type="match status" value="2"/>
</dbReference>
<dbReference type="GO" id="GO:0004467">
    <property type="term" value="F:long-chain fatty acid-CoA ligase activity"/>
    <property type="evidence" value="ECO:0007669"/>
    <property type="project" value="TreeGrafter"/>
</dbReference>
<dbReference type="STRING" id="574651.SAMN04487968_10157"/>
<reference evidence="7 8" key="1">
    <citation type="submission" date="2016-10" db="EMBL/GenBank/DDBJ databases">
        <authorList>
            <person name="de Groot N.N."/>
        </authorList>
    </citation>
    <scope>NUCLEOTIDE SEQUENCE [LARGE SCALE GENOMIC DNA]</scope>
    <source>
        <strain evidence="7 8">CGMCC 1.7056</strain>
    </source>
</reference>
<proteinExistence type="inferred from homology"/>
<dbReference type="CDD" id="cd05907">
    <property type="entry name" value="VL_LC_FACS_like"/>
    <property type="match status" value="1"/>
</dbReference>
<name>A0A1I1D6Y9_9ACTN</name>
<sequence>MTALSTDTSFLDHMQPNVAVQFLERVAASPDGEAFLFPHLDAGHDHGHGEDEGEHWHSVTWREVGERVTKLAAGLISLGIEPEQRIGIAAGTRYEWILADLAVMCAGAATTTVYPSTNAEDTAYILNDAQCRIVFAEDDAQLAKILDADLPDLVKVVTFDGRTDGDRVISLEHLEEIGAVFLGDHGDLIEQVAKGIAPDQLATLVYTSGTTGRPKGVRLLHRAWVYEGASIKAQNILHEDDLQFLWLPMSHVFGKVLLSVQLEIGFPTAVDGRVDRIVDNLGVVRPTFMGAAPRIFEKAHAKIVTMVDAEGGLKKTLFDRAFAVGRKYDALVAAEQNVPLGLQLQHTLFDILVFRKIRSRFGGRVRFFISGSAALNPDIAQWFNAAGILILEGYGMTENAAGATVNHPELNKIGTVGPALPGSEVMIGENDEVLLRGPHVMAGYHNNPEATAQVLTEDGWLHTGDKGAIDADGYLTITGRIKDVFKTSGGKYVSPAQIEAKFKAICPYASQFLVFGAERNFAVALVSLDPEAIVEWAAANGLEGRSYEEIVVSEQARAMVKGYVEELNTKLNRWETIKKWEILERDLTIESGELTPSMKVKRNVVEANEKERLAAFYA</sequence>
<keyword evidence="2" id="KW-0436">Ligase</keyword>
<protein>
    <recommendedName>
        <fullName evidence="5">Acyl-CoA synthetase</fullName>
    </recommendedName>
</protein>
<dbReference type="EMBL" id="FOLB01000001">
    <property type="protein sequence ID" value="SFB70685.1"/>
    <property type="molecule type" value="Genomic_DNA"/>
</dbReference>
<feature type="domain" description="AMP-dependent synthetase/ligase" evidence="6">
    <location>
        <begin position="37"/>
        <end position="445"/>
    </location>
</feature>
<dbReference type="SUPFAM" id="SSF56801">
    <property type="entry name" value="Acetyl-CoA synthetase-like"/>
    <property type="match status" value="1"/>
</dbReference>
<dbReference type="Proteomes" id="UP000198832">
    <property type="component" value="Unassembled WGS sequence"/>
</dbReference>
<evidence type="ECO:0000256" key="3">
    <source>
        <dbReference type="ARBA" id="ARBA00022832"/>
    </source>
</evidence>
<dbReference type="InterPro" id="IPR000873">
    <property type="entry name" value="AMP-dep_synth/lig_dom"/>
</dbReference>
<dbReference type="Pfam" id="PF23562">
    <property type="entry name" value="AMP-binding_C_3"/>
    <property type="match status" value="1"/>
</dbReference>
<dbReference type="Pfam" id="PF00501">
    <property type="entry name" value="AMP-binding"/>
    <property type="match status" value="1"/>
</dbReference>
<dbReference type="OrthoDB" id="9803968at2"/>
<keyword evidence="8" id="KW-1185">Reference proteome</keyword>
<evidence type="ECO:0000259" key="6">
    <source>
        <dbReference type="Pfam" id="PF00501"/>
    </source>
</evidence>
<accession>A0A1I1D6Y9</accession>
<evidence type="ECO:0000256" key="5">
    <source>
        <dbReference type="ARBA" id="ARBA00032875"/>
    </source>
</evidence>
<comment type="similarity">
    <text evidence="1">Belongs to the ATP-dependent AMP-binding enzyme family.</text>
</comment>
<evidence type="ECO:0000313" key="7">
    <source>
        <dbReference type="EMBL" id="SFB70685.1"/>
    </source>
</evidence>
<dbReference type="RefSeq" id="WP_091118921.1">
    <property type="nucleotide sequence ID" value="NZ_FOLB01000001.1"/>
</dbReference>
<keyword evidence="3" id="KW-0276">Fatty acid metabolism</keyword>
<dbReference type="PROSITE" id="PS00455">
    <property type="entry name" value="AMP_BINDING"/>
    <property type="match status" value="1"/>
</dbReference>
<dbReference type="InterPro" id="IPR020845">
    <property type="entry name" value="AMP-binding_CS"/>
</dbReference>
<evidence type="ECO:0000256" key="4">
    <source>
        <dbReference type="ARBA" id="ARBA00023098"/>
    </source>
</evidence>
<dbReference type="PANTHER" id="PTHR43272">
    <property type="entry name" value="LONG-CHAIN-FATTY-ACID--COA LIGASE"/>
    <property type="match status" value="1"/>
</dbReference>
<dbReference type="InterPro" id="IPR042099">
    <property type="entry name" value="ANL_N_sf"/>
</dbReference>
<dbReference type="PANTHER" id="PTHR43272:SF32">
    <property type="entry name" value="AMP-DEPENDENT SYNTHETASE_LIGASE DOMAIN-CONTAINING PROTEIN"/>
    <property type="match status" value="1"/>
</dbReference>
<organism evidence="7 8">
    <name type="scientific">Nocardioides terrae</name>
    <dbReference type="NCBI Taxonomy" id="574651"/>
    <lineage>
        <taxon>Bacteria</taxon>
        <taxon>Bacillati</taxon>
        <taxon>Actinomycetota</taxon>
        <taxon>Actinomycetes</taxon>
        <taxon>Propionibacteriales</taxon>
        <taxon>Nocardioidaceae</taxon>
        <taxon>Nocardioides</taxon>
    </lineage>
</organism>
<evidence type="ECO:0000256" key="2">
    <source>
        <dbReference type="ARBA" id="ARBA00022598"/>
    </source>
</evidence>
<keyword evidence="4" id="KW-0443">Lipid metabolism</keyword>
<dbReference type="AlphaFoldDB" id="A0A1I1D6Y9"/>
<gene>
    <name evidence="7" type="ORF">SAMN04487968_10157</name>
</gene>
<evidence type="ECO:0000313" key="8">
    <source>
        <dbReference type="Proteomes" id="UP000198832"/>
    </source>
</evidence>